<name>J9VNS3_CRYN9</name>
<dbReference type="PANTHER" id="PTHR10672:SF39">
    <property type="entry name" value="CLASS II ALDOLASE_ADDUCIN N-TERMINAL DOMAIN-CONTAINING PROTEIN"/>
    <property type="match status" value="1"/>
</dbReference>
<dbReference type="InterPro" id="IPR036409">
    <property type="entry name" value="Aldolase_II/adducin_N_sf"/>
</dbReference>
<dbReference type="SUPFAM" id="SSF53639">
    <property type="entry name" value="AraD/HMP-PK domain-like"/>
    <property type="match status" value="1"/>
</dbReference>
<dbReference type="Proteomes" id="UP000010091">
    <property type="component" value="Chromosome 5"/>
</dbReference>
<organism evidence="3 4">
    <name type="scientific">Cryptococcus neoformans (strain H99 / ATCC 208821 / CBS 10515 / FGSC 9487)</name>
    <name type="common">Cryptococcus neoformans var. grubii serotype A</name>
    <dbReference type="NCBI Taxonomy" id="235443"/>
    <lineage>
        <taxon>Eukaryota</taxon>
        <taxon>Fungi</taxon>
        <taxon>Dikarya</taxon>
        <taxon>Basidiomycota</taxon>
        <taxon>Agaricomycotina</taxon>
        <taxon>Tremellomycetes</taxon>
        <taxon>Tremellales</taxon>
        <taxon>Cryptococcaceae</taxon>
        <taxon>Cryptococcus</taxon>
        <taxon>Cryptococcus neoformans species complex</taxon>
    </lineage>
</organism>
<dbReference type="RefSeq" id="XP_012049292.1">
    <property type="nucleotide sequence ID" value="XM_012193902.1"/>
</dbReference>
<sequence>MSVTNVSTMSATTEPATLQLRTEEEPPVQAGAKPFNFSLEKDSASVEEERQHRKETLAAAFRIFAKHGLGMGVVGHLTVRDPGRPDCFWVNPFHVAFSCMRTGDLLLIDHNGEVIDGGASGRRYNQAAFAIHAMIHNKRPDVIAVCHSHSVYGSAFASLGRLPDFITQDSLVFYDDISLYPAFGGVILAEEESIKIAEYLDNRKAVILQNHGLLTVGGSVESATFWFLYLEKVCQMQLLVDATGQKPIPIGVEEAKFTAAQTGTEESGKFHFQPYLQDIDKETGRDYVA</sequence>
<evidence type="ECO:0000256" key="1">
    <source>
        <dbReference type="SAM" id="MobiDB-lite"/>
    </source>
</evidence>
<evidence type="ECO:0000259" key="2">
    <source>
        <dbReference type="SMART" id="SM01007"/>
    </source>
</evidence>
<dbReference type="GeneID" id="23884813"/>
<dbReference type="InterPro" id="IPR051017">
    <property type="entry name" value="Aldolase-II_Adducin_sf"/>
</dbReference>
<dbReference type="AlphaFoldDB" id="J9VNS3"/>
<dbReference type="PANTHER" id="PTHR10672">
    <property type="entry name" value="ADDUCIN"/>
    <property type="match status" value="1"/>
</dbReference>
<accession>J9VNS3</accession>
<feature type="domain" description="Class II aldolase/adducin N-terminal" evidence="2">
    <location>
        <begin position="55"/>
        <end position="238"/>
    </location>
</feature>
<feature type="region of interest" description="Disordered" evidence="1">
    <location>
        <begin position="1"/>
        <end position="30"/>
    </location>
</feature>
<dbReference type="FunFam" id="3.40.225.10:FF:000009">
    <property type="entry name" value="Class II aldolase/adducin N-terminal"/>
    <property type="match status" value="1"/>
</dbReference>
<dbReference type="SMART" id="SM01007">
    <property type="entry name" value="Aldolase_II"/>
    <property type="match status" value="1"/>
</dbReference>
<dbReference type="GO" id="GO:0005856">
    <property type="term" value="C:cytoskeleton"/>
    <property type="evidence" value="ECO:0007669"/>
    <property type="project" value="TreeGrafter"/>
</dbReference>
<dbReference type="InterPro" id="IPR001303">
    <property type="entry name" value="Aldolase_II/adducin_N"/>
</dbReference>
<gene>
    <name evidence="3" type="ORF">CNAG_01070</name>
</gene>
<feature type="compositionally biased region" description="Polar residues" evidence="1">
    <location>
        <begin position="1"/>
        <end position="20"/>
    </location>
</feature>
<dbReference type="OrthoDB" id="3238794at2759"/>
<evidence type="ECO:0000313" key="4">
    <source>
        <dbReference type="Proteomes" id="UP000010091"/>
    </source>
</evidence>
<dbReference type="Gene3D" id="3.40.225.10">
    <property type="entry name" value="Class II aldolase/adducin N-terminal domain"/>
    <property type="match status" value="1"/>
</dbReference>
<keyword evidence="4" id="KW-1185">Reference proteome</keyword>
<dbReference type="GO" id="GO:0051015">
    <property type="term" value="F:actin filament binding"/>
    <property type="evidence" value="ECO:0007669"/>
    <property type="project" value="TreeGrafter"/>
</dbReference>
<dbReference type="KEGG" id="cng:CNAG_01070"/>
<dbReference type="NCBIfam" id="NF004855">
    <property type="entry name" value="PRK06208.1"/>
    <property type="match status" value="1"/>
</dbReference>
<evidence type="ECO:0000313" key="3">
    <source>
        <dbReference type="EMBL" id="AFR95076.1"/>
    </source>
</evidence>
<protein>
    <submittedName>
        <fullName evidence="3">Class II aldolase/adducin family protein</fullName>
    </submittedName>
</protein>
<dbReference type="EMBL" id="CP003824">
    <property type="protein sequence ID" value="AFR95076.1"/>
    <property type="molecule type" value="Genomic_DNA"/>
</dbReference>
<proteinExistence type="predicted"/>
<dbReference type="HOGENOM" id="CLU_006033_1_2_1"/>
<reference evidence="3 4" key="1">
    <citation type="journal article" date="2014" name="PLoS Genet.">
        <title>Analysis of the genome and transcriptome of Cryptococcus neoformans var. grubii reveals complex RNA expression and microevolution leading to virulence attenuation.</title>
        <authorList>
            <person name="Janbon G."/>
            <person name="Ormerod K.L."/>
            <person name="Paulet D."/>
            <person name="Byrnes E.J.III."/>
            <person name="Yadav V."/>
            <person name="Chatterjee G."/>
            <person name="Mullapudi N."/>
            <person name="Hon C.C."/>
            <person name="Billmyre R.B."/>
            <person name="Brunel F."/>
            <person name="Bahn Y.S."/>
            <person name="Chen W."/>
            <person name="Chen Y."/>
            <person name="Chow E.W."/>
            <person name="Coppee J.Y."/>
            <person name="Floyd-Averette A."/>
            <person name="Gaillardin C."/>
            <person name="Gerik K.J."/>
            <person name="Goldberg J."/>
            <person name="Gonzalez-Hilarion S."/>
            <person name="Gujja S."/>
            <person name="Hamlin J.L."/>
            <person name="Hsueh Y.P."/>
            <person name="Ianiri G."/>
            <person name="Jones S."/>
            <person name="Kodira C.D."/>
            <person name="Kozubowski L."/>
            <person name="Lam W."/>
            <person name="Marra M."/>
            <person name="Mesner L.D."/>
            <person name="Mieczkowski P.A."/>
            <person name="Moyrand F."/>
            <person name="Nielsen K."/>
            <person name="Proux C."/>
            <person name="Rossignol T."/>
            <person name="Schein J.E."/>
            <person name="Sun S."/>
            <person name="Wollschlaeger C."/>
            <person name="Wood I.A."/>
            <person name="Zeng Q."/>
            <person name="Neuveglise C."/>
            <person name="Newlon C.S."/>
            <person name="Perfect J.R."/>
            <person name="Lodge J.K."/>
            <person name="Idnurm A."/>
            <person name="Stajich J.E."/>
            <person name="Kronstad J.W."/>
            <person name="Sanyal K."/>
            <person name="Heitman J."/>
            <person name="Fraser J.A."/>
            <person name="Cuomo C.A."/>
            <person name="Dietrich F.S."/>
        </authorList>
    </citation>
    <scope>NUCLEOTIDE SEQUENCE [LARGE SCALE GENOMIC DNA]</scope>
    <source>
        <strain evidence="4">H99 / ATCC 208821 / CBS 10515 / FGSC 9487</strain>
    </source>
</reference>
<dbReference type="VEuPathDB" id="FungiDB:CNAG_01070"/>
<dbReference type="Pfam" id="PF00596">
    <property type="entry name" value="Aldolase_II"/>
    <property type="match status" value="1"/>
</dbReference>